<proteinExistence type="predicted"/>
<dbReference type="Pfam" id="PF08669">
    <property type="entry name" value="GCV_T_C"/>
    <property type="match status" value="1"/>
</dbReference>
<dbReference type="EMBL" id="JAKVQD010000130">
    <property type="protein sequence ID" value="MCH4554246.1"/>
    <property type="molecule type" value="Genomic_DNA"/>
</dbReference>
<protein>
    <recommendedName>
        <fullName evidence="1">Aminomethyltransferase C-terminal domain-containing protein</fullName>
    </recommendedName>
</protein>
<reference evidence="2" key="1">
    <citation type="submission" date="2022-02" db="EMBL/GenBank/DDBJ databases">
        <title>Aestuariibaculum sp., a marine bacterium isolated from sediment in Guangxi.</title>
        <authorList>
            <person name="Ying J."/>
        </authorList>
    </citation>
    <scope>NUCLEOTIDE SEQUENCE</scope>
    <source>
        <strain evidence="2">L182</strain>
    </source>
</reference>
<feature type="domain" description="Aminomethyltransferase C-terminal" evidence="1">
    <location>
        <begin position="7"/>
        <end position="62"/>
    </location>
</feature>
<keyword evidence="3" id="KW-1185">Reference proteome</keyword>
<accession>A0ABS9RNU3</accession>
<gene>
    <name evidence="2" type="ORF">MKW35_16625</name>
</gene>
<comment type="caution">
    <text evidence="2">The sequence shown here is derived from an EMBL/GenBank/DDBJ whole genome shotgun (WGS) entry which is preliminary data.</text>
</comment>
<dbReference type="Proteomes" id="UP001156141">
    <property type="component" value="Unassembled WGS sequence"/>
</dbReference>
<feature type="non-terminal residue" evidence="2">
    <location>
        <position position="1"/>
    </location>
</feature>
<evidence type="ECO:0000313" key="3">
    <source>
        <dbReference type="Proteomes" id="UP001156141"/>
    </source>
</evidence>
<dbReference type="InterPro" id="IPR013977">
    <property type="entry name" value="GcvT_C"/>
</dbReference>
<name>A0ABS9RNU3_9FLAO</name>
<sequence length="71" mass="7671">AVQGEWRVVGWVTSGGYAHYVGHSMAQGYVPAELADNENAGLFEVEILGLRRAARINIEPPFDPSGAKMRG</sequence>
<evidence type="ECO:0000259" key="1">
    <source>
        <dbReference type="Pfam" id="PF08669"/>
    </source>
</evidence>
<evidence type="ECO:0000313" key="2">
    <source>
        <dbReference type="EMBL" id="MCH4554246.1"/>
    </source>
</evidence>
<dbReference type="Gene3D" id="2.40.30.110">
    <property type="entry name" value="Aminomethyltransferase beta-barrel domains"/>
    <property type="match status" value="1"/>
</dbReference>
<dbReference type="SUPFAM" id="SSF101790">
    <property type="entry name" value="Aminomethyltransferase beta-barrel domain"/>
    <property type="match status" value="1"/>
</dbReference>
<dbReference type="InterPro" id="IPR029043">
    <property type="entry name" value="GcvT/YgfZ_C"/>
</dbReference>
<organism evidence="2 3">
    <name type="scientific">Aestuariibaculum lutulentum</name>
    <dbReference type="NCBI Taxonomy" id="2920935"/>
    <lineage>
        <taxon>Bacteria</taxon>
        <taxon>Pseudomonadati</taxon>
        <taxon>Bacteroidota</taxon>
        <taxon>Flavobacteriia</taxon>
        <taxon>Flavobacteriales</taxon>
        <taxon>Flavobacteriaceae</taxon>
    </lineage>
</organism>